<dbReference type="AlphaFoldDB" id="A0A5B7ESJ2"/>
<keyword evidence="2" id="KW-1185">Reference proteome</keyword>
<dbReference type="Proteomes" id="UP000324222">
    <property type="component" value="Unassembled WGS sequence"/>
</dbReference>
<protein>
    <submittedName>
        <fullName evidence="1">Uncharacterized protein</fullName>
    </submittedName>
</protein>
<accession>A0A5B7ESJ2</accession>
<dbReference type="EMBL" id="VSRR010003453">
    <property type="protein sequence ID" value="MPC36217.1"/>
    <property type="molecule type" value="Genomic_DNA"/>
</dbReference>
<evidence type="ECO:0000313" key="2">
    <source>
        <dbReference type="Proteomes" id="UP000324222"/>
    </source>
</evidence>
<proteinExistence type="predicted"/>
<name>A0A5B7ESJ2_PORTR</name>
<evidence type="ECO:0000313" key="1">
    <source>
        <dbReference type="EMBL" id="MPC36217.1"/>
    </source>
</evidence>
<sequence length="112" mass="12329">MLCGAMTSTHMSLTTMTWGVSAANQETLRFVGQSYVDISVIEEEPLTRKSGMPWNAIVSMAAAHTGTPHKHLSITCPGCFLSYGDFVATYYKYTEGLIKLLMNHGLIPEKKL</sequence>
<gene>
    <name evidence="1" type="ORF">E2C01_029666</name>
</gene>
<organism evidence="1 2">
    <name type="scientific">Portunus trituberculatus</name>
    <name type="common">Swimming crab</name>
    <name type="synonym">Neptunus trituberculatus</name>
    <dbReference type="NCBI Taxonomy" id="210409"/>
    <lineage>
        <taxon>Eukaryota</taxon>
        <taxon>Metazoa</taxon>
        <taxon>Ecdysozoa</taxon>
        <taxon>Arthropoda</taxon>
        <taxon>Crustacea</taxon>
        <taxon>Multicrustacea</taxon>
        <taxon>Malacostraca</taxon>
        <taxon>Eumalacostraca</taxon>
        <taxon>Eucarida</taxon>
        <taxon>Decapoda</taxon>
        <taxon>Pleocyemata</taxon>
        <taxon>Brachyura</taxon>
        <taxon>Eubrachyura</taxon>
        <taxon>Portunoidea</taxon>
        <taxon>Portunidae</taxon>
        <taxon>Portuninae</taxon>
        <taxon>Portunus</taxon>
    </lineage>
</organism>
<reference evidence="1 2" key="1">
    <citation type="submission" date="2019-05" db="EMBL/GenBank/DDBJ databases">
        <title>Another draft genome of Portunus trituberculatus and its Hox gene families provides insights of decapod evolution.</title>
        <authorList>
            <person name="Jeong J.-H."/>
            <person name="Song I."/>
            <person name="Kim S."/>
            <person name="Choi T."/>
            <person name="Kim D."/>
            <person name="Ryu S."/>
            <person name="Kim W."/>
        </authorList>
    </citation>
    <scope>NUCLEOTIDE SEQUENCE [LARGE SCALE GENOMIC DNA]</scope>
    <source>
        <tissue evidence="1">Muscle</tissue>
    </source>
</reference>
<comment type="caution">
    <text evidence="1">The sequence shown here is derived from an EMBL/GenBank/DDBJ whole genome shotgun (WGS) entry which is preliminary data.</text>
</comment>